<keyword evidence="5" id="KW-0694">RNA-binding</keyword>
<reference evidence="7 8" key="1">
    <citation type="journal article" date="2016" name="Nat. Commun.">
        <title>Thousands of microbial genomes shed light on interconnected biogeochemical processes in an aquifer system.</title>
        <authorList>
            <person name="Anantharaman K."/>
            <person name="Brown C.T."/>
            <person name="Hug L.A."/>
            <person name="Sharon I."/>
            <person name="Castelle C.J."/>
            <person name="Probst A.J."/>
            <person name="Thomas B.C."/>
            <person name="Singh A."/>
            <person name="Wilkins M.J."/>
            <person name="Karaoz U."/>
            <person name="Brodie E.L."/>
            <person name="Williams K.H."/>
            <person name="Hubbard S.S."/>
            <person name="Banfield J.F."/>
        </authorList>
    </citation>
    <scope>NUCLEOTIDE SEQUENCE [LARGE SCALE GENOMIC DNA]</scope>
</reference>
<organism evidence="7 8">
    <name type="scientific">Candidatus Magasanikbacteria bacterium RIFCSPHIGHO2_02_FULL_45_10</name>
    <dbReference type="NCBI Taxonomy" id="1798679"/>
    <lineage>
        <taxon>Bacteria</taxon>
        <taxon>Candidatus Magasanikiibacteriota</taxon>
    </lineage>
</organism>
<dbReference type="InterPro" id="IPR002136">
    <property type="entry name" value="Ribosomal_uL4"/>
</dbReference>
<dbReference type="GO" id="GO:0005840">
    <property type="term" value="C:ribosome"/>
    <property type="evidence" value="ECO:0007669"/>
    <property type="project" value="UniProtKB-KW"/>
</dbReference>
<evidence type="ECO:0000256" key="6">
    <source>
        <dbReference type="SAM" id="MobiDB-lite"/>
    </source>
</evidence>
<gene>
    <name evidence="5" type="primary">rplD</name>
    <name evidence="7" type="ORF">A3D53_02455</name>
</gene>
<feature type="region of interest" description="Disordered" evidence="6">
    <location>
        <begin position="48"/>
        <end position="76"/>
    </location>
</feature>
<evidence type="ECO:0000256" key="5">
    <source>
        <dbReference type="HAMAP-Rule" id="MF_01328"/>
    </source>
</evidence>
<keyword evidence="3 5" id="KW-0687">Ribonucleoprotein</keyword>
<evidence type="ECO:0000256" key="1">
    <source>
        <dbReference type="ARBA" id="ARBA00010528"/>
    </source>
</evidence>
<dbReference type="GO" id="GO:0003735">
    <property type="term" value="F:structural constituent of ribosome"/>
    <property type="evidence" value="ECO:0007669"/>
    <property type="project" value="InterPro"/>
</dbReference>
<dbReference type="AlphaFoldDB" id="A0A1F6MBR2"/>
<dbReference type="GO" id="GO:0019843">
    <property type="term" value="F:rRNA binding"/>
    <property type="evidence" value="ECO:0007669"/>
    <property type="project" value="UniProtKB-UniRule"/>
</dbReference>
<dbReference type="InterPro" id="IPR023574">
    <property type="entry name" value="Ribosomal_uL4_dom_sf"/>
</dbReference>
<sequence>MKLKVYTLTGQEKSDITLDDAIFGVAVKPEVVHEVFVAQMNNTREPWADTKNRGEVRGGGKKPWQQKGTGRARHGSIRSPIWKGGGVAFGPLSIRNYKSKINKKTRKLATKMVLADKAQNGALWVVENFDFAEPKTKFFVALLKALPAKQKSFLILTPGKDSKVIRMTGNLDKIATLRAEDANVMELMNKQAVITSVDGLKKLEETLSK</sequence>
<comment type="function">
    <text evidence="5">Forms part of the polypeptide exit tunnel.</text>
</comment>
<name>A0A1F6MBR2_9BACT</name>
<keyword evidence="5" id="KW-0699">rRNA-binding</keyword>
<evidence type="ECO:0000313" key="8">
    <source>
        <dbReference type="Proteomes" id="UP000176413"/>
    </source>
</evidence>
<protein>
    <recommendedName>
        <fullName evidence="4 5">Large ribosomal subunit protein uL4</fullName>
    </recommendedName>
</protein>
<dbReference type="EMBL" id="MFQA01000019">
    <property type="protein sequence ID" value="OGH69054.1"/>
    <property type="molecule type" value="Genomic_DNA"/>
</dbReference>
<evidence type="ECO:0000256" key="2">
    <source>
        <dbReference type="ARBA" id="ARBA00022980"/>
    </source>
</evidence>
<dbReference type="Gene3D" id="3.40.1370.10">
    <property type="match status" value="1"/>
</dbReference>
<dbReference type="InterPro" id="IPR013005">
    <property type="entry name" value="Ribosomal_uL4-like"/>
</dbReference>
<dbReference type="NCBIfam" id="TIGR03953">
    <property type="entry name" value="rplD_bact"/>
    <property type="match status" value="1"/>
</dbReference>
<dbReference type="HAMAP" id="MF_01328_B">
    <property type="entry name" value="Ribosomal_uL4_B"/>
    <property type="match status" value="1"/>
</dbReference>
<dbReference type="Proteomes" id="UP000176413">
    <property type="component" value="Unassembled WGS sequence"/>
</dbReference>
<keyword evidence="2 5" id="KW-0689">Ribosomal protein</keyword>
<dbReference type="SUPFAM" id="SSF52166">
    <property type="entry name" value="Ribosomal protein L4"/>
    <property type="match status" value="1"/>
</dbReference>
<dbReference type="GO" id="GO:0006412">
    <property type="term" value="P:translation"/>
    <property type="evidence" value="ECO:0007669"/>
    <property type="project" value="UniProtKB-UniRule"/>
</dbReference>
<accession>A0A1F6MBR2</accession>
<dbReference type="PANTHER" id="PTHR10746">
    <property type="entry name" value="50S RIBOSOMAL PROTEIN L4"/>
    <property type="match status" value="1"/>
</dbReference>
<comment type="subunit">
    <text evidence="5">Part of the 50S ribosomal subunit.</text>
</comment>
<dbReference type="Pfam" id="PF00573">
    <property type="entry name" value="Ribosomal_L4"/>
    <property type="match status" value="1"/>
</dbReference>
<comment type="function">
    <text evidence="5">One of the primary rRNA binding proteins, this protein initially binds near the 5'-end of the 23S rRNA. It is important during the early stages of 50S assembly. It makes multiple contacts with different domains of the 23S rRNA in the assembled 50S subunit and ribosome.</text>
</comment>
<proteinExistence type="inferred from homology"/>
<dbReference type="PANTHER" id="PTHR10746:SF6">
    <property type="entry name" value="LARGE RIBOSOMAL SUBUNIT PROTEIN UL4M"/>
    <property type="match status" value="1"/>
</dbReference>
<dbReference type="GO" id="GO:1990904">
    <property type="term" value="C:ribonucleoprotein complex"/>
    <property type="evidence" value="ECO:0007669"/>
    <property type="project" value="UniProtKB-KW"/>
</dbReference>
<evidence type="ECO:0000313" key="7">
    <source>
        <dbReference type="EMBL" id="OGH69054.1"/>
    </source>
</evidence>
<evidence type="ECO:0000256" key="3">
    <source>
        <dbReference type="ARBA" id="ARBA00023274"/>
    </source>
</evidence>
<feature type="compositionally biased region" description="Basic and acidic residues" evidence="6">
    <location>
        <begin position="48"/>
        <end position="58"/>
    </location>
</feature>
<comment type="caution">
    <text evidence="7">The sequence shown here is derived from an EMBL/GenBank/DDBJ whole genome shotgun (WGS) entry which is preliminary data.</text>
</comment>
<evidence type="ECO:0000256" key="4">
    <source>
        <dbReference type="ARBA" id="ARBA00035244"/>
    </source>
</evidence>
<comment type="similarity">
    <text evidence="1 5">Belongs to the universal ribosomal protein uL4 family.</text>
</comment>